<sequence length="66" mass="7074">MSKKLKGPDGRIPDRLPDGRPAVAWERRWTEGTLPLWLVATAGGIAVIFVLGIFFYGSYQGVGAGG</sequence>
<dbReference type="HAMAP" id="MF_01305">
    <property type="entry name" value="PSII_PsbJ"/>
    <property type="match status" value="1"/>
</dbReference>
<feature type="transmembrane region" description="Helical" evidence="7">
    <location>
        <begin position="36"/>
        <end position="56"/>
    </location>
</feature>
<evidence type="ECO:0000256" key="5">
    <source>
        <dbReference type="ARBA" id="ARBA00023136"/>
    </source>
</evidence>
<dbReference type="PANTHER" id="PTHR34812:SF3">
    <property type="entry name" value="PHOTOSYSTEM II REACTION CENTER PROTEIN J"/>
    <property type="match status" value="1"/>
</dbReference>
<evidence type="ECO:0000256" key="6">
    <source>
        <dbReference type="ARBA" id="ARBA00023276"/>
    </source>
</evidence>
<evidence type="ECO:0000313" key="8">
    <source>
        <dbReference type="EMBL" id="KGF89865.1"/>
    </source>
</evidence>
<dbReference type="InterPro" id="IPR037267">
    <property type="entry name" value="PSII_PsbJ_sf"/>
</dbReference>
<keyword evidence="5 7" id="KW-0472">Membrane</keyword>
<reference evidence="9" key="1">
    <citation type="journal article" date="2014" name="Sci. Data">
        <title>Genomes of diverse isolates of the marine cyanobacterium Prochlorococcus.</title>
        <authorList>
            <person name="Biller S."/>
            <person name="Berube P."/>
            <person name="Thompson J."/>
            <person name="Kelly L."/>
            <person name="Roggensack S."/>
            <person name="Awad L."/>
            <person name="Roache-Johnson K."/>
            <person name="Ding H."/>
            <person name="Giovannoni S.J."/>
            <person name="Moore L.R."/>
            <person name="Chisholm S.W."/>
        </authorList>
    </citation>
    <scope>NUCLEOTIDE SEQUENCE [LARGE SCALE GENOMIC DNA]</scope>
</reference>
<protein>
    <recommendedName>
        <fullName evidence="7">Photosystem II reaction center protein J</fullName>
        <shortName evidence="7">PSII-J</shortName>
    </recommendedName>
</protein>
<evidence type="ECO:0000256" key="4">
    <source>
        <dbReference type="ARBA" id="ARBA00022989"/>
    </source>
</evidence>
<organism evidence="8 9">
    <name type="scientific">Prochlorococcus marinus str. MIT 9116</name>
    <dbReference type="NCBI Taxonomy" id="167544"/>
    <lineage>
        <taxon>Bacteria</taxon>
        <taxon>Bacillati</taxon>
        <taxon>Cyanobacteriota</taxon>
        <taxon>Cyanophyceae</taxon>
        <taxon>Synechococcales</taxon>
        <taxon>Prochlorococcaceae</taxon>
        <taxon>Prochlorococcus</taxon>
    </lineage>
</organism>
<accession>A0A0A1ZKC2</accession>
<gene>
    <name evidence="7" type="primary">psbJ</name>
    <name evidence="8" type="ORF">EU93_1724</name>
</gene>
<dbReference type="SMR" id="A0A0A1ZKC2"/>
<dbReference type="GO" id="GO:0015979">
    <property type="term" value="P:photosynthesis"/>
    <property type="evidence" value="ECO:0007669"/>
    <property type="project" value="UniProtKB-UniRule"/>
</dbReference>
<comment type="subunit">
    <text evidence="7">PSII is composed of 1 copy each of membrane proteins PsbA, PsbB, PsbC, PsbD, PsbE, PsbF, PsbH, PsbI, PsbJ, PsbK, PsbL, PsbM, PsbT, PsbX, PsbY, PsbZ, Psb30/Ycf12, peripheral proteins PsbO, CyanoQ (PsbQ), PsbU, PsbV and a large number of cofactors. It forms dimeric complexes.</text>
</comment>
<proteinExistence type="inferred from homology"/>
<dbReference type="GO" id="GO:0009539">
    <property type="term" value="C:photosystem II reaction center"/>
    <property type="evidence" value="ECO:0007669"/>
    <property type="project" value="InterPro"/>
</dbReference>
<keyword evidence="3 7" id="KW-0812">Transmembrane</keyword>
<dbReference type="NCBIfam" id="NF002722">
    <property type="entry name" value="PRK02565.1"/>
    <property type="match status" value="1"/>
</dbReference>
<keyword evidence="2 7" id="KW-0602">Photosynthesis</keyword>
<dbReference type="EMBL" id="JNAJ01000018">
    <property type="protein sequence ID" value="KGF89865.1"/>
    <property type="molecule type" value="Genomic_DNA"/>
</dbReference>
<name>A0A0A1ZKC2_PROMR</name>
<dbReference type="Pfam" id="PF01788">
    <property type="entry name" value="PsbJ"/>
    <property type="match status" value="1"/>
</dbReference>
<keyword evidence="6 7" id="KW-0604">Photosystem II</keyword>
<dbReference type="Gene3D" id="6.10.250.2070">
    <property type="match status" value="1"/>
</dbReference>
<dbReference type="InterPro" id="IPR002682">
    <property type="entry name" value="PSII_PsbJ"/>
</dbReference>
<dbReference type="RefSeq" id="WP_012007096.1">
    <property type="nucleotide sequence ID" value="NZ_JNAJ01000018.1"/>
</dbReference>
<keyword evidence="1 7" id="KW-0674">Reaction center</keyword>
<evidence type="ECO:0000256" key="3">
    <source>
        <dbReference type="ARBA" id="ARBA00022692"/>
    </source>
</evidence>
<evidence type="ECO:0000256" key="7">
    <source>
        <dbReference type="HAMAP-Rule" id="MF_01305"/>
    </source>
</evidence>
<comment type="subcellular location">
    <subcellularLocation>
        <location evidence="7">Cellular thylakoid membrane</location>
        <topology evidence="7">Single-pass membrane protein</topology>
    </subcellularLocation>
</comment>
<comment type="function">
    <text evidence="7">One of the components of the core complex of photosystem II (PSII). PSII is a light-driven water:plastoquinone oxidoreductase that uses light energy to abstract electrons from H(2)O, generating O(2) and a proton gradient subsequently used for ATP formation. It consists of a core antenna complex that captures photons, and an electron transfer chain that converts photonic excitation into a charge separation.</text>
</comment>
<dbReference type="OrthoDB" id="466474at2"/>
<dbReference type="AlphaFoldDB" id="A0A0A1ZKC2"/>
<dbReference type="PANTHER" id="PTHR34812">
    <property type="entry name" value="PHOTOSYSTEM II REACTION CENTER PROTEIN J"/>
    <property type="match status" value="1"/>
</dbReference>
<evidence type="ECO:0000256" key="2">
    <source>
        <dbReference type="ARBA" id="ARBA00022531"/>
    </source>
</evidence>
<dbReference type="Proteomes" id="UP000030491">
    <property type="component" value="Unassembled WGS sequence"/>
</dbReference>
<keyword evidence="4 7" id="KW-1133">Transmembrane helix</keyword>
<evidence type="ECO:0000313" key="9">
    <source>
        <dbReference type="Proteomes" id="UP000030491"/>
    </source>
</evidence>
<dbReference type="GO" id="GO:0031676">
    <property type="term" value="C:plasma membrane-derived thylakoid membrane"/>
    <property type="evidence" value="ECO:0007669"/>
    <property type="project" value="UniProtKB-SubCell"/>
</dbReference>
<dbReference type="SUPFAM" id="SSF161021">
    <property type="entry name" value="Photosystem II reaction center protein J, PsbJ"/>
    <property type="match status" value="1"/>
</dbReference>
<evidence type="ECO:0000256" key="1">
    <source>
        <dbReference type="ARBA" id="ARBA00022469"/>
    </source>
</evidence>
<comment type="caution">
    <text evidence="8">The sequence shown here is derived from an EMBL/GenBank/DDBJ whole genome shotgun (WGS) entry which is preliminary data.</text>
</comment>
<comment type="similarity">
    <text evidence="7">Belongs to the PsbJ family.</text>
</comment>
<keyword evidence="7" id="KW-0793">Thylakoid</keyword>